<dbReference type="EMBL" id="CP114052">
    <property type="protein sequence ID" value="WAW15818.1"/>
    <property type="molecule type" value="Genomic_DNA"/>
</dbReference>
<keyword evidence="1" id="KW-0472">Membrane</keyword>
<dbReference type="InterPro" id="IPR036938">
    <property type="entry name" value="PAP2/HPO_sf"/>
</dbReference>
<dbReference type="RefSeq" id="WP_269312499.1">
    <property type="nucleotide sequence ID" value="NZ_CP114052.1"/>
</dbReference>
<gene>
    <name evidence="3" type="ORF">O0R46_05020</name>
</gene>
<protein>
    <submittedName>
        <fullName evidence="3">Phosphatase PAP2 family protein</fullName>
    </submittedName>
</protein>
<feature type="domain" description="Phosphatidic acid phosphatase type 2/haloperoxidase" evidence="2">
    <location>
        <begin position="108"/>
        <end position="214"/>
    </location>
</feature>
<dbReference type="Proteomes" id="UP001164187">
    <property type="component" value="Chromosome"/>
</dbReference>
<sequence length="220" mass="25765">MIVNNFKKLYSTYNKKPFRFLFVVYIIYLVSFFLIDKWPNRDYYIIHSKIDDIIPLYKPAILIYCSWFLMLVLPFIFLLKKKAYNDLWNIAVPMFSAMFISLIIYIFCPTALEIRPEYLSGNDVFTYLLKQIEAIDAPNNVCPSIHVSTSMIIDYQFSKSINMQDDSKRLSRIGVRILNISICISTMLVKQHSIIDVLAGIIMAIVICFLYNKYARLEKG</sequence>
<evidence type="ECO:0000256" key="1">
    <source>
        <dbReference type="SAM" id="Phobius"/>
    </source>
</evidence>
<dbReference type="Pfam" id="PF01569">
    <property type="entry name" value="PAP2"/>
    <property type="match status" value="1"/>
</dbReference>
<evidence type="ECO:0000259" key="2">
    <source>
        <dbReference type="Pfam" id="PF01569"/>
    </source>
</evidence>
<name>A0ABY7JUI0_9FIRM</name>
<dbReference type="SUPFAM" id="SSF48317">
    <property type="entry name" value="Acid phosphatase/Vanadium-dependent haloperoxidase"/>
    <property type="match status" value="1"/>
</dbReference>
<keyword evidence="1" id="KW-0812">Transmembrane</keyword>
<feature type="transmembrane region" description="Helical" evidence="1">
    <location>
        <begin position="90"/>
        <end position="108"/>
    </location>
</feature>
<keyword evidence="4" id="KW-1185">Reference proteome</keyword>
<reference evidence="3" key="1">
    <citation type="submission" date="2022-12" db="EMBL/GenBank/DDBJ databases">
        <title>Peptostreptococcus.</title>
        <authorList>
            <person name="Lee S.H."/>
        </authorList>
    </citation>
    <scope>NUCLEOTIDE SEQUENCE</scope>
    <source>
        <strain evidence="3">CBA3647</strain>
    </source>
</reference>
<feature type="transmembrane region" description="Helical" evidence="1">
    <location>
        <begin position="18"/>
        <end position="35"/>
    </location>
</feature>
<proteinExistence type="predicted"/>
<keyword evidence="1" id="KW-1133">Transmembrane helix</keyword>
<evidence type="ECO:0000313" key="4">
    <source>
        <dbReference type="Proteomes" id="UP001164187"/>
    </source>
</evidence>
<feature type="transmembrane region" description="Helical" evidence="1">
    <location>
        <begin position="194"/>
        <end position="212"/>
    </location>
</feature>
<feature type="transmembrane region" description="Helical" evidence="1">
    <location>
        <begin position="56"/>
        <end position="78"/>
    </location>
</feature>
<evidence type="ECO:0000313" key="3">
    <source>
        <dbReference type="EMBL" id="WAW15818.1"/>
    </source>
</evidence>
<organism evidence="3 4">
    <name type="scientific">Peptostreptococcus equinus</name>
    <dbReference type="NCBI Taxonomy" id="3003601"/>
    <lineage>
        <taxon>Bacteria</taxon>
        <taxon>Bacillati</taxon>
        <taxon>Bacillota</taxon>
        <taxon>Clostridia</taxon>
        <taxon>Peptostreptococcales</taxon>
        <taxon>Peptostreptococcaceae</taxon>
        <taxon>Peptostreptococcus</taxon>
    </lineage>
</organism>
<dbReference type="InterPro" id="IPR000326">
    <property type="entry name" value="PAP2/HPO"/>
</dbReference>
<accession>A0ABY7JUI0</accession>